<evidence type="ECO:0000313" key="1">
    <source>
        <dbReference type="EMBL" id="KAH7919314.1"/>
    </source>
</evidence>
<dbReference type="EMBL" id="MU266672">
    <property type="protein sequence ID" value="KAH7919314.1"/>
    <property type="molecule type" value="Genomic_DNA"/>
</dbReference>
<gene>
    <name evidence="1" type="ORF">BV22DRAFT_994543</name>
</gene>
<reference evidence="1" key="1">
    <citation type="journal article" date="2021" name="New Phytol.">
        <title>Evolutionary innovations through gain and loss of genes in the ectomycorrhizal Boletales.</title>
        <authorList>
            <person name="Wu G."/>
            <person name="Miyauchi S."/>
            <person name="Morin E."/>
            <person name="Kuo A."/>
            <person name="Drula E."/>
            <person name="Varga T."/>
            <person name="Kohler A."/>
            <person name="Feng B."/>
            <person name="Cao Y."/>
            <person name="Lipzen A."/>
            <person name="Daum C."/>
            <person name="Hundley H."/>
            <person name="Pangilinan J."/>
            <person name="Johnson J."/>
            <person name="Barry K."/>
            <person name="LaButti K."/>
            <person name="Ng V."/>
            <person name="Ahrendt S."/>
            <person name="Min B."/>
            <person name="Choi I.G."/>
            <person name="Park H."/>
            <person name="Plett J.M."/>
            <person name="Magnuson J."/>
            <person name="Spatafora J.W."/>
            <person name="Nagy L.G."/>
            <person name="Henrissat B."/>
            <person name="Grigoriev I.V."/>
            <person name="Yang Z.L."/>
            <person name="Xu J."/>
            <person name="Martin F.M."/>
        </authorList>
    </citation>
    <scope>NUCLEOTIDE SEQUENCE</scope>
    <source>
        <strain evidence="1">KUC20120723A-06</strain>
    </source>
</reference>
<evidence type="ECO:0000313" key="2">
    <source>
        <dbReference type="Proteomes" id="UP000790709"/>
    </source>
</evidence>
<feature type="non-terminal residue" evidence="1">
    <location>
        <position position="1"/>
    </location>
</feature>
<keyword evidence="2" id="KW-1185">Reference proteome</keyword>
<sequence>VTYERMQAFVFHPARPGMEGKSRRDRVKADMLKYHPDKFNSLTLGKVTEYEQGVAAEVAGVVARLLTRMM</sequence>
<accession>A0ACB8B1N6</accession>
<dbReference type="Proteomes" id="UP000790709">
    <property type="component" value="Unassembled WGS sequence"/>
</dbReference>
<name>A0ACB8B1N6_9AGAM</name>
<proteinExistence type="predicted"/>
<organism evidence="1 2">
    <name type="scientific">Leucogyrophana mollusca</name>
    <dbReference type="NCBI Taxonomy" id="85980"/>
    <lineage>
        <taxon>Eukaryota</taxon>
        <taxon>Fungi</taxon>
        <taxon>Dikarya</taxon>
        <taxon>Basidiomycota</taxon>
        <taxon>Agaricomycotina</taxon>
        <taxon>Agaricomycetes</taxon>
        <taxon>Agaricomycetidae</taxon>
        <taxon>Boletales</taxon>
        <taxon>Boletales incertae sedis</taxon>
        <taxon>Leucogyrophana</taxon>
    </lineage>
</organism>
<protein>
    <submittedName>
        <fullName evidence="1">Uncharacterized protein</fullName>
    </submittedName>
</protein>
<feature type="non-terminal residue" evidence="1">
    <location>
        <position position="70"/>
    </location>
</feature>
<comment type="caution">
    <text evidence="1">The sequence shown here is derived from an EMBL/GenBank/DDBJ whole genome shotgun (WGS) entry which is preliminary data.</text>
</comment>